<proteinExistence type="predicted"/>
<reference evidence="1 2" key="1">
    <citation type="submission" date="2024-08" db="EMBL/GenBank/DDBJ databases">
        <authorList>
            <person name="Cucini C."/>
            <person name="Frati F."/>
        </authorList>
    </citation>
    <scope>NUCLEOTIDE SEQUENCE [LARGE SCALE GENOMIC DNA]</scope>
</reference>
<evidence type="ECO:0000313" key="1">
    <source>
        <dbReference type="EMBL" id="CAL8140472.1"/>
    </source>
</evidence>
<protein>
    <submittedName>
        <fullName evidence="1">Uncharacterized protein</fullName>
    </submittedName>
</protein>
<sequence length="108" mass="12457">MNSYQHDRWENLESEGGFEIVRNRRKKSKPKVAVGGAADSNIKAVKRTRMGLLFLTPDTSTEITEHHVKQTSINYKLRDVKLLNAKYKDSYSHSKYVLSSETKRSRIS</sequence>
<organism evidence="1 2">
    <name type="scientific">Orchesella dallaii</name>
    <dbReference type="NCBI Taxonomy" id="48710"/>
    <lineage>
        <taxon>Eukaryota</taxon>
        <taxon>Metazoa</taxon>
        <taxon>Ecdysozoa</taxon>
        <taxon>Arthropoda</taxon>
        <taxon>Hexapoda</taxon>
        <taxon>Collembola</taxon>
        <taxon>Entomobryomorpha</taxon>
        <taxon>Entomobryoidea</taxon>
        <taxon>Orchesellidae</taxon>
        <taxon>Orchesellinae</taxon>
        <taxon>Orchesella</taxon>
    </lineage>
</organism>
<comment type="caution">
    <text evidence="1">The sequence shown here is derived from an EMBL/GenBank/DDBJ whole genome shotgun (WGS) entry which is preliminary data.</text>
</comment>
<dbReference type="Proteomes" id="UP001642540">
    <property type="component" value="Unassembled WGS sequence"/>
</dbReference>
<gene>
    <name evidence="1" type="ORF">ODALV1_LOCUS28302</name>
</gene>
<dbReference type="EMBL" id="CAXLJM020000137">
    <property type="protein sequence ID" value="CAL8140472.1"/>
    <property type="molecule type" value="Genomic_DNA"/>
</dbReference>
<name>A0ABP1S0A8_9HEXA</name>
<evidence type="ECO:0000313" key="2">
    <source>
        <dbReference type="Proteomes" id="UP001642540"/>
    </source>
</evidence>
<accession>A0ABP1S0A8</accession>
<keyword evidence="2" id="KW-1185">Reference proteome</keyword>